<dbReference type="InterPro" id="IPR018750">
    <property type="entry name" value="DUF2306_membrane"/>
</dbReference>
<comment type="caution">
    <text evidence="2">The sequence shown here is derived from an EMBL/GenBank/DDBJ whole genome shotgun (WGS) entry which is preliminary data.</text>
</comment>
<protein>
    <submittedName>
        <fullName evidence="2">Putative membrane protein</fullName>
    </submittedName>
</protein>
<accession>A0A841JJB8</accession>
<evidence type="ECO:0000313" key="3">
    <source>
        <dbReference type="Proteomes" id="UP000548326"/>
    </source>
</evidence>
<keyword evidence="1" id="KW-1133">Transmembrane helix</keyword>
<keyword evidence="1" id="KW-0472">Membrane</keyword>
<feature type="transmembrane region" description="Helical" evidence="1">
    <location>
        <begin position="179"/>
        <end position="199"/>
    </location>
</feature>
<dbReference type="Proteomes" id="UP000548326">
    <property type="component" value="Unassembled WGS sequence"/>
</dbReference>
<dbReference type="RefSeq" id="WP_183588141.1">
    <property type="nucleotide sequence ID" value="NZ_JACHCA010000007.1"/>
</dbReference>
<feature type="transmembrane region" description="Helical" evidence="1">
    <location>
        <begin position="153"/>
        <end position="173"/>
    </location>
</feature>
<dbReference type="Pfam" id="PF10067">
    <property type="entry name" value="DUF2306"/>
    <property type="match status" value="1"/>
</dbReference>
<feature type="transmembrane region" description="Helical" evidence="1">
    <location>
        <begin position="89"/>
        <end position="109"/>
    </location>
</feature>
<feature type="transmembrane region" description="Helical" evidence="1">
    <location>
        <begin position="115"/>
        <end position="133"/>
    </location>
</feature>
<evidence type="ECO:0000313" key="2">
    <source>
        <dbReference type="EMBL" id="MBB6128788.1"/>
    </source>
</evidence>
<keyword evidence="1" id="KW-0812">Transmembrane</keyword>
<evidence type="ECO:0000256" key="1">
    <source>
        <dbReference type="SAM" id="Phobius"/>
    </source>
</evidence>
<organism evidence="2 3">
    <name type="scientific">Mucilaginibacter lappiensis</name>
    <dbReference type="NCBI Taxonomy" id="354630"/>
    <lineage>
        <taxon>Bacteria</taxon>
        <taxon>Pseudomonadati</taxon>
        <taxon>Bacteroidota</taxon>
        <taxon>Sphingobacteriia</taxon>
        <taxon>Sphingobacteriales</taxon>
        <taxon>Sphingobacteriaceae</taxon>
        <taxon>Mucilaginibacter</taxon>
    </lineage>
</organism>
<sequence>MKLKKISWVSIVIFAIIIGLYPLAYYFADMKTNGLLSTKPREVLSNSVWHAAFYTHINFGGIALLTGWPQFSQKLREKYLSTHRLVGKIYVIAVALSSISGLFIAFFATGGIGNVLGFGILAMLWFISVFNAYRSILKMDIYQHENWMIRNYALTLAAVTLRIWLPLLSSFVFHDFIPAYRIVSWLCWVPNLIIAEVVISKRSTKTEQIPQAI</sequence>
<proteinExistence type="predicted"/>
<gene>
    <name evidence="2" type="ORF">HDF22_002911</name>
</gene>
<dbReference type="EMBL" id="JACHCA010000007">
    <property type="protein sequence ID" value="MBB6128788.1"/>
    <property type="molecule type" value="Genomic_DNA"/>
</dbReference>
<name>A0A841JJB8_9SPHI</name>
<feature type="transmembrane region" description="Helical" evidence="1">
    <location>
        <begin position="7"/>
        <end position="28"/>
    </location>
</feature>
<reference evidence="2 3" key="1">
    <citation type="submission" date="2020-08" db="EMBL/GenBank/DDBJ databases">
        <title>Genomic Encyclopedia of Type Strains, Phase IV (KMG-V): Genome sequencing to study the core and pangenomes of soil and plant-associated prokaryotes.</title>
        <authorList>
            <person name="Whitman W."/>
        </authorList>
    </citation>
    <scope>NUCLEOTIDE SEQUENCE [LARGE SCALE GENOMIC DNA]</scope>
    <source>
        <strain evidence="2 3">MP601</strain>
    </source>
</reference>
<feature type="transmembrane region" description="Helical" evidence="1">
    <location>
        <begin position="48"/>
        <end position="68"/>
    </location>
</feature>
<dbReference type="AlphaFoldDB" id="A0A841JJB8"/>